<dbReference type="RefSeq" id="WP_379488962.1">
    <property type="nucleotide sequence ID" value="NZ_JBHLWK010000026.1"/>
</dbReference>
<comment type="caution">
    <text evidence="4">The sequence shown here is derived from an EMBL/GenBank/DDBJ whole genome shotgun (WGS) entry which is preliminary data.</text>
</comment>
<evidence type="ECO:0000256" key="1">
    <source>
        <dbReference type="ARBA" id="ARBA00023125"/>
    </source>
</evidence>
<keyword evidence="1 2" id="KW-0238">DNA-binding</keyword>
<dbReference type="Proteomes" id="UP001589798">
    <property type="component" value="Unassembled WGS sequence"/>
</dbReference>
<evidence type="ECO:0000259" key="3">
    <source>
        <dbReference type="PROSITE" id="PS50977"/>
    </source>
</evidence>
<sequence>MVDGPETVETDHLAGVDPSLAAAVIQACAEVSHNVNGQKLGRKGRVTRERILAAALEVIENTDEPVTLGRVARRVSLGMTSVYNYFTDMTELLLAVLDPVMATAEQDYLCVLRERWPDDALFDHCYRFVRAYHAFWLRHSRLLHLRNALADQQDARMVRHRIVSSRPIIALLLRQMGQEAMGLGPHTSMATMVMIGIERSVTLVTDRELRRLVGIEPELSEDRYLVPGARLMEFAIADARSGGCGERPVALLD</sequence>
<gene>
    <name evidence="4" type="ORF">ACFFJC_18890</name>
</gene>
<dbReference type="InterPro" id="IPR001647">
    <property type="entry name" value="HTH_TetR"/>
</dbReference>
<dbReference type="InterPro" id="IPR009057">
    <property type="entry name" value="Homeodomain-like_sf"/>
</dbReference>
<accession>A0ABV6D144</accession>
<name>A0ABV6D144_9SPHN</name>
<keyword evidence="5" id="KW-1185">Reference proteome</keyword>
<dbReference type="PROSITE" id="PS50977">
    <property type="entry name" value="HTH_TETR_2"/>
    <property type="match status" value="1"/>
</dbReference>
<organism evidence="4 5">
    <name type="scientific">Novosphingobium soli</name>
    <dbReference type="NCBI Taxonomy" id="574956"/>
    <lineage>
        <taxon>Bacteria</taxon>
        <taxon>Pseudomonadati</taxon>
        <taxon>Pseudomonadota</taxon>
        <taxon>Alphaproteobacteria</taxon>
        <taxon>Sphingomonadales</taxon>
        <taxon>Sphingomonadaceae</taxon>
        <taxon>Novosphingobium</taxon>
    </lineage>
</organism>
<feature type="DNA-binding region" description="H-T-H motif" evidence="2">
    <location>
        <begin position="67"/>
        <end position="86"/>
    </location>
</feature>
<reference evidence="4 5" key="1">
    <citation type="submission" date="2024-09" db="EMBL/GenBank/DDBJ databases">
        <authorList>
            <person name="Sun Q."/>
            <person name="Mori K."/>
        </authorList>
    </citation>
    <scope>NUCLEOTIDE SEQUENCE [LARGE SCALE GENOMIC DNA]</scope>
    <source>
        <strain evidence="4 5">CCM 7706</strain>
    </source>
</reference>
<protein>
    <submittedName>
        <fullName evidence="4">TetR/AcrR family transcriptional regulator</fullName>
    </submittedName>
</protein>
<dbReference type="Gene3D" id="1.10.357.10">
    <property type="entry name" value="Tetracycline Repressor, domain 2"/>
    <property type="match status" value="1"/>
</dbReference>
<dbReference type="EMBL" id="JBHLWK010000026">
    <property type="protein sequence ID" value="MFC0206338.1"/>
    <property type="molecule type" value="Genomic_DNA"/>
</dbReference>
<evidence type="ECO:0000256" key="2">
    <source>
        <dbReference type="PROSITE-ProRule" id="PRU00335"/>
    </source>
</evidence>
<proteinExistence type="predicted"/>
<evidence type="ECO:0000313" key="4">
    <source>
        <dbReference type="EMBL" id="MFC0206338.1"/>
    </source>
</evidence>
<dbReference type="SUPFAM" id="SSF46689">
    <property type="entry name" value="Homeodomain-like"/>
    <property type="match status" value="1"/>
</dbReference>
<feature type="domain" description="HTH tetR-type" evidence="3">
    <location>
        <begin position="45"/>
        <end position="104"/>
    </location>
</feature>
<evidence type="ECO:0000313" key="5">
    <source>
        <dbReference type="Proteomes" id="UP001589798"/>
    </source>
</evidence>